<comment type="similarity">
    <text evidence="1">Belongs to the membrane fusion protein (MFP) (TC 8.A.1) family.</text>
</comment>
<dbReference type="AlphaFoldDB" id="A0A2P8D4S3"/>
<dbReference type="SUPFAM" id="SSF111369">
    <property type="entry name" value="HlyD-like secretion proteins"/>
    <property type="match status" value="1"/>
</dbReference>
<dbReference type="PROSITE" id="PS51257">
    <property type="entry name" value="PROKAR_LIPOPROTEIN"/>
    <property type="match status" value="1"/>
</dbReference>
<evidence type="ECO:0000256" key="3">
    <source>
        <dbReference type="SAM" id="SignalP"/>
    </source>
</evidence>
<keyword evidence="3" id="KW-0732">Signal</keyword>
<dbReference type="GO" id="GO:0022857">
    <property type="term" value="F:transmembrane transporter activity"/>
    <property type="evidence" value="ECO:0007669"/>
    <property type="project" value="InterPro"/>
</dbReference>
<dbReference type="GO" id="GO:0060003">
    <property type="term" value="P:copper ion export"/>
    <property type="evidence" value="ECO:0007669"/>
    <property type="project" value="TreeGrafter"/>
</dbReference>
<dbReference type="Pfam" id="PF25954">
    <property type="entry name" value="Beta-barrel_RND_2"/>
    <property type="match status" value="1"/>
</dbReference>
<keyword evidence="2" id="KW-0813">Transport</keyword>
<feature type="chain" id="PRO_5015162870" evidence="3">
    <location>
        <begin position="18"/>
        <end position="366"/>
    </location>
</feature>
<sequence>MIKKSLLFLLPSILLFACGSKKTKPEQPQKDNCIISPELKKLIRTEAVGTSQAAFEIELTGNVSYNQDNLFRYQSLASGLVQKVYFNLGDYVQKGQLLAELRTTELSEQKSSLSIAQSALKLAQRNLKATQSMHTDGLASDKELLEAQNEVNNAQAEIGKIRESANIQGGNIEHGILAIRAPMSGYIVEKKITNGFQVNAGDADLFVISDLKKVWVMANVYAAQLSKVQPGELVDISTTAYPDQVFKGKITRLSNIFDPEEKVMKAIVEIDNSDLKLKPDMMVSVTVHQPLQREAIALPVKNVIFDNDEYFVVIYHNDCDVQTKSIRPFAHDRKYYYLETDNGAVNKGDTMISQNQLLIFTKQKGQ</sequence>
<dbReference type="PANTHER" id="PTHR30097">
    <property type="entry name" value="CATION EFFLUX SYSTEM PROTEIN CUSB"/>
    <property type="match status" value="1"/>
</dbReference>
<dbReference type="OrthoDB" id="9806939at2"/>
<comment type="caution">
    <text evidence="6">The sequence shown here is derived from an EMBL/GenBank/DDBJ whole genome shotgun (WGS) entry which is preliminary data.</text>
</comment>
<keyword evidence="7" id="KW-1185">Reference proteome</keyword>
<dbReference type="GO" id="GO:0016020">
    <property type="term" value="C:membrane"/>
    <property type="evidence" value="ECO:0007669"/>
    <property type="project" value="InterPro"/>
</dbReference>
<evidence type="ECO:0000259" key="4">
    <source>
        <dbReference type="Pfam" id="PF25954"/>
    </source>
</evidence>
<reference evidence="6 7" key="1">
    <citation type="submission" date="2018-03" db="EMBL/GenBank/DDBJ databases">
        <title>Genomic Encyclopedia of Type Strains, Phase III (KMG-III): the genomes of soil and plant-associated and newly described type strains.</title>
        <authorList>
            <person name="Whitman W."/>
        </authorList>
    </citation>
    <scope>NUCLEOTIDE SEQUENCE [LARGE SCALE GENOMIC DNA]</scope>
    <source>
        <strain evidence="6 7">CGMCC 1.12700</strain>
    </source>
</reference>
<dbReference type="InterPro" id="IPR058647">
    <property type="entry name" value="BSH_CzcB-like"/>
</dbReference>
<dbReference type="Proteomes" id="UP000240572">
    <property type="component" value="Unassembled WGS sequence"/>
</dbReference>
<dbReference type="InterPro" id="IPR006143">
    <property type="entry name" value="RND_pump_MFP"/>
</dbReference>
<proteinExistence type="inferred from homology"/>
<dbReference type="PANTHER" id="PTHR30097:SF4">
    <property type="entry name" value="SLR6042 PROTEIN"/>
    <property type="match status" value="1"/>
</dbReference>
<evidence type="ECO:0000313" key="7">
    <source>
        <dbReference type="Proteomes" id="UP000240572"/>
    </source>
</evidence>
<dbReference type="Gene3D" id="1.10.287.470">
    <property type="entry name" value="Helix hairpin bin"/>
    <property type="match status" value="1"/>
</dbReference>
<evidence type="ECO:0000313" key="6">
    <source>
        <dbReference type="EMBL" id="PSK92213.1"/>
    </source>
</evidence>
<name>A0A2P8D4S3_9BACT</name>
<evidence type="ECO:0000259" key="5">
    <source>
        <dbReference type="Pfam" id="PF25973"/>
    </source>
</evidence>
<dbReference type="RefSeq" id="WP_106523274.1">
    <property type="nucleotide sequence ID" value="NZ_PYGD01000004.1"/>
</dbReference>
<dbReference type="Gene3D" id="2.40.50.100">
    <property type="match status" value="1"/>
</dbReference>
<dbReference type="NCBIfam" id="TIGR01730">
    <property type="entry name" value="RND_mfp"/>
    <property type="match status" value="1"/>
</dbReference>
<dbReference type="FunFam" id="2.40.30.170:FF:000010">
    <property type="entry name" value="Efflux RND transporter periplasmic adaptor subunit"/>
    <property type="match status" value="1"/>
</dbReference>
<feature type="signal peptide" evidence="3">
    <location>
        <begin position="1"/>
        <end position="17"/>
    </location>
</feature>
<dbReference type="Pfam" id="PF25973">
    <property type="entry name" value="BSH_CzcB"/>
    <property type="match status" value="1"/>
</dbReference>
<dbReference type="InterPro" id="IPR058792">
    <property type="entry name" value="Beta-barrel_RND_2"/>
</dbReference>
<evidence type="ECO:0000256" key="1">
    <source>
        <dbReference type="ARBA" id="ARBA00009477"/>
    </source>
</evidence>
<dbReference type="InterPro" id="IPR051909">
    <property type="entry name" value="MFP_Cation_Efflux"/>
</dbReference>
<gene>
    <name evidence="6" type="ORF">B0I18_104311</name>
</gene>
<evidence type="ECO:0000256" key="2">
    <source>
        <dbReference type="ARBA" id="ARBA00022448"/>
    </source>
</evidence>
<accession>A0A2P8D4S3</accession>
<dbReference type="GO" id="GO:0030313">
    <property type="term" value="C:cell envelope"/>
    <property type="evidence" value="ECO:0007669"/>
    <property type="project" value="TreeGrafter"/>
</dbReference>
<dbReference type="Gene3D" id="2.40.30.170">
    <property type="match status" value="1"/>
</dbReference>
<organism evidence="6 7">
    <name type="scientific">Taibaiella chishuiensis</name>
    <dbReference type="NCBI Taxonomy" id="1434707"/>
    <lineage>
        <taxon>Bacteria</taxon>
        <taxon>Pseudomonadati</taxon>
        <taxon>Bacteroidota</taxon>
        <taxon>Chitinophagia</taxon>
        <taxon>Chitinophagales</taxon>
        <taxon>Chitinophagaceae</taxon>
        <taxon>Taibaiella</taxon>
    </lineage>
</organism>
<feature type="domain" description="CusB-like beta-barrel" evidence="4">
    <location>
        <begin position="213"/>
        <end position="289"/>
    </location>
</feature>
<dbReference type="EMBL" id="PYGD01000004">
    <property type="protein sequence ID" value="PSK92213.1"/>
    <property type="molecule type" value="Genomic_DNA"/>
</dbReference>
<feature type="domain" description="CzcB-like barrel-sandwich hybrid" evidence="5">
    <location>
        <begin position="77"/>
        <end position="210"/>
    </location>
</feature>
<dbReference type="GO" id="GO:0015679">
    <property type="term" value="P:plasma membrane copper ion transport"/>
    <property type="evidence" value="ECO:0007669"/>
    <property type="project" value="TreeGrafter"/>
</dbReference>
<protein>
    <submittedName>
        <fullName evidence="6">Cobalt-zinc-cadmium efflux system membrane fusion protein</fullName>
    </submittedName>
</protein>